<proteinExistence type="predicted"/>
<dbReference type="CDD" id="cd03673">
    <property type="entry name" value="NUDIX_Ap6A_hydrolase"/>
    <property type="match status" value="1"/>
</dbReference>
<dbReference type="InterPro" id="IPR015797">
    <property type="entry name" value="NUDIX_hydrolase-like_dom_sf"/>
</dbReference>
<dbReference type="Pfam" id="PF00293">
    <property type="entry name" value="NUDIX"/>
    <property type="match status" value="1"/>
</dbReference>
<dbReference type="KEGG" id="slau:SLA_3997"/>
<dbReference type="PROSITE" id="PS00893">
    <property type="entry name" value="NUDIX_BOX"/>
    <property type="match status" value="1"/>
</dbReference>
<evidence type="ECO:0000256" key="1">
    <source>
        <dbReference type="ARBA" id="ARBA00022801"/>
    </source>
</evidence>
<dbReference type="InterPro" id="IPR020084">
    <property type="entry name" value="NUDIX_hydrolase_CS"/>
</dbReference>
<dbReference type="InterPro" id="IPR000086">
    <property type="entry name" value="NUDIX_hydrolase_dom"/>
</dbReference>
<feature type="domain" description="Nudix hydrolase" evidence="2">
    <location>
        <begin position="6"/>
        <end position="140"/>
    </location>
</feature>
<dbReference type="EMBL" id="AP017424">
    <property type="protein sequence ID" value="BAU84886.1"/>
    <property type="molecule type" value="Genomic_DNA"/>
</dbReference>
<evidence type="ECO:0000259" key="2">
    <source>
        <dbReference type="PROSITE" id="PS51462"/>
    </source>
</evidence>
<gene>
    <name evidence="3" type="ORF">SLA_3997</name>
</gene>
<reference evidence="3 4" key="1">
    <citation type="journal article" date="2016" name="Genome Announc.">
        <title>Complete Genome Sequence of Thiostrepton-Producing Streptomyces laurentii ATCC 31255.</title>
        <authorList>
            <person name="Doi K."/>
            <person name="Fujino Y."/>
            <person name="Nagayoshi Y."/>
            <person name="Ohshima T."/>
            <person name="Ogata S."/>
        </authorList>
    </citation>
    <scope>NUCLEOTIDE SEQUENCE [LARGE SCALE GENOMIC DNA]</scope>
    <source>
        <strain evidence="3 4">ATCC 31255</strain>
    </source>
</reference>
<dbReference type="PROSITE" id="PS51462">
    <property type="entry name" value="NUDIX"/>
    <property type="match status" value="1"/>
</dbReference>
<evidence type="ECO:0000313" key="4">
    <source>
        <dbReference type="Proteomes" id="UP000217676"/>
    </source>
</evidence>
<organism evidence="3 4">
    <name type="scientific">Streptomyces laurentii</name>
    <dbReference type="NCBI Taxonomy" id="39478"/>
    <lineage>
        <taxon>Bacteria</taxon>
        <taxon>Bacillati</taxon>
        <taxon>Actinomycetota</taxon>
        <taxon>Actinomycetes</taxon>
        <taxon>Kitasatosporales</taxon>
        <taxon>Streptomycetaceae</taxon>
        <taxon>Streptomyces</taxon>
    </lineage>
</organism>
<accession>A0A160P2C4</accession>
<dbReference type="SUPFAM" id="SSF55811">
    <property type="entry name" value="Nudix"/>
    <property type="match status" value="1"/>
</dbReference>
<evidence type="ECO:0000313" key="3">
    <source>
        <dbReference type="EMBL" id="BAU84886.1"/>
    </source>
</evidence>
<dbReference type="GO" id="GO:0004081">
    <property type="term" value="F:bis(5'-nucleosyl)-tetraphosphatase (asymmetrical) activity"/>
    <property type="evidence" value="ECO:0007669"/>
    <property type="project" value="TreeGrafter"/>
</dbReference>
<dbReference type="GO" id="GO:0006167">
    <property type="term" value="P:AMP biosynthetic process"/>
    <property type="evidence" value="ECO:0007669"/>
    <property type="project" value="TreeGrafter"/>
</dbReference>
<dbReference type="PANTHER" id="PTHR21340">
    <property type="entry name" value="DIADENOSINE 5,5-P1,P4-TETRAPHOSPHATE PYROPHOSPHOHYDROLASE MUTT"/>
    <property type="match status" value="1"/>
</dbReference>
<dbReference type="GO" id="GO:0006754">
    <property type="term" value="P:ATP biosynthetic process"/>
    <property type="evidence" value="ECO:0007669"/>
    <property type="project" value="TreeGrafter"/>
</dbReference>
<protein>
    <submittedName>
        <fullName evidence="3">NUDIX hydrolase</fullName>
    </submittedName>
</protein>
<keyword evidence="1 3" id="KW-0378">Hydrolase</keyword>
<dbReference type="Gene3D" id="3.90.79.10">
    <property type="entry name" value="Nucleoside Triphosphate Pyrophosphohydrolase"/>
    <property type="match status" value="1"/>
</dbReference>
<sequence>MSATGPVILAAGAVLWRRARNGEGGGGGEGVEVALVHRPKYDDWSLPKGKRKRNETLAACARREVLEETGQSCALGARLPVVRYLVNGQPKEVTYWVARALGGTFAPDREVDTVVWLPPAAARARLTQPRDRALLDEALRTASAG</sequence>
<name>A0A160P2C4_STRLU</name>
<dbReference type="PANTHER" id="PTHR21340:SF0">
    <property type="entry name" value="BIS(5'-NUCLEOSYL)-TETRAPHOSPHATASE [ASYMMETRICAL]"/>
    <property type="match status" value="1"/>
</dbReference>
<keyword evidence="4" id="KW-1185">Reference proteome</keyword>
<dbReference type="AlphaFoldDB" id="A0A160P2C4"/>
<dbReference type="Proteomes" id="UP000217676">
    <property type="component" value="Chromosome"/>
</dbReference>
<dbReference type="InterPro" id="IPR051325">
    <property type="entry name" value="Nudix_hydrolase_domain"/>
</dbReference>